<dbReference type="Gene3D" id="3.90.79.10">
    <property type="entry name" value="Nucleoside Triphosphate Pyrophosphohydrolase"/>
    <property type="match status" value="1"/>
</dbReference>
<feature type="domain" description="Nudix hydrolase" evidence="2">
    <location>
        <begin position="1"/>
        <end position="84"/>
    </location>
</feature>
<evidence type="ECO:0000313" key="4">
    <source>
        <dbReference type="Proteomes" id="UP000196710"/>
    </source>
</evidence>
<dbReference type="InterPro" id="IPR000086">
    <property type="entry name" value="NUDIX_hydrolase_dom"/>
</dbReference>
<accession>A0ABN5A758</accession>
<comment type="similarity">
    <text evidence="1">Belongs to the Nudix hydrolase family.</text>
</comment>
<keyword evidence="4" id="KW-1185">Reference proteome</keyword>
<dbReference type="PANTHER" id="PTHR43736:SF1">
    <property type="entry name" value="DIHYDRONEOPTERIN TRIPHOSPHATE DIPHOSPHATASE"/>
    <property type="match status" value="1"/>
</dbReference>
<reference evidence="4" key="1">
    <citation type="submission" date="2017-05" db="EMBL/GenBank/DDBJ databases">
        <title>Improved OligoMM genomes.</title>
        <authorList>
            <person name="Garzetti D."/>
        </authorList>
    </citation>
    <scope>NUCLEOTIDE SEQUENCE [LARGE SCALE GENOMIC DNA]</scope>
    <source>
        <strain evidence="4">KB18</strain>
    </source>
</reference>
<gene>
    <name evidence="3" type="ORF">ADH66_08470</name>
</gene>
<dbReference type="PANTHER" id="PTHR43736">
    <property type="entry name" value="ADP-RIBOSE PYROPHOSPHATASE"/>
    <property type="match status" value="1"/>
</dbReference>
<dbReference type="EMBL" id="CP021422">
    <property type="protein sequence ID" value="ASB42711.1"/>
    <property type="molecule type" value="Genomic_DNA"/>
</dbReference>
<organism evidence="3 4">
    <name type="scientific">Acutalibacter muris</name>
    <dbReference type="NCBI Taxonomy" id="1796620"/>
    <lineage>
        <taxon>Bacteria</taxon>
        <taxon>Bacillati</taxon>
        <taxon>Bacillota</taxon>
        <taxon>Clostridia</taxon>
        <taxon>Eubacteriales</taxon>
        <taxon>Acutalibacteraceae</taxon>
        <taxon>Acutalibacter</taxon>
    </lineage>
</organism>
<dbReference type="Pfam" id="PF00293">
    <property type="entry name" value="NUDIX"/>
    <property type="match status" value="1"/>
</dbReference>
<name>A0ABN5A758_9FIRM</name>
<protein>
    <recommendedName>
        <fullName evidence="2">Nudix hydrolase domain-containing protein</fullName>
    </recommendedName>
</protein>
<dbReference type="PROSITE" id="PS51462">
    <property type="entry name" value="NUDIX"/>
    <property type="match status" value="1"/>
</dbReference>
<dbReference type="Proteomes" id="UP000196710">
    <property type="component" value="Chromosome"/>
</dbReference>
<sequence length="84" mass="9636">MCMICDGSKVLVQDRIDPKWSGITFPGGHIEPGESFADAVIREVWEETLRVFLDDNISELSYSPKDTANMGSDWRYEDWTYSLN</sequence>
<evidence type="ECO:0000313" key="3">
    <source>
        <dbReference type="EMBL" id="ASB42711.1"/>
    </source>
</evidence>
<evidence type="ECO:0000259" key="2">
    <source>
        <dbReference type="PROSITE" id="PS51462"/>
    </source>
</evidence>
<dbReference type="InterPro" id="IPR015797">
    <property type="entry name" value="NUDIX_hydrolase-like_dom_sf"/>
</dbReference>
<evidence type="ECO:0000256" key="1">
    <source>
        <dbReference type="ARBA" id="ARBA00005582"/>
    </source>
</evidence>
<dbReference type="SUPFAM" id="SSF55811">
    <property type="entry name" value="Nudix"/>
    <property type="match status" value="1"/>
</dbReference>
<proteinExistence type="inferred from homology"/>